<dbReference type="Proteomes" id="UP000577419">
    <property type="component" value="Unassembled WGS sequence"/>
</dbReference>
<evidence type="ECO:0000259" key="2">
    <source>
        <dbReference type="Pfam" id="PF07760"/>
    </source>
</evidence>
<evidence type="ECO:0000313" key="4">
    <source>
        <dbReference type="EMBL" id="MBS3059004.1"/>
    </source>
</evidence>
<reference evidence="3" key="1">
    <citation type="journal article" date="2020" name="bioRxiv">
        <title>A rank-normalized archaeal taxonomy based on genome phylogeny resolves widespread incomplete and uneven classifications.</title>
        <authorList>
            <person name="Rinke C."/>
            <person name="Chuvochina M."/>
            <person name="Mussig A.J."/>
            <person name="Chaumeil P.-A."/>
            <person name="Waite D.W."/>
            <person name="Whitman W.B."/>
            <person name="Parks D.H."/>
            <person name="Hugenholtz P."/>
        </authorList>
    </citation>
    <scope>NUCLEOTIDE SEQUENCE</scope>
    <source>
        <strain evidence="3">UBA10011</strain>
    </source>
</reference>
<gene>
    <name evidence="3" type="ORF">HA237_04965</name>
    <name evidence="4" type="ORF">J4224_01105</name>
</gene>
<keyword evidence="1" id="KW-0812">Transmembrane</keyword>
<dbReference type="EMBL" id="JAGVWF010000014">
    <property type="protein sequence ID" value="MBS3059004.1"/>
    <property type="molecule type" value="Genomic_DNA"/>
</dbReference>
<evidence type="ECO:0000256" key="1">
    <source>
        <dbReference type="SAM" id="Phobius"/>
    </source>
</evidence>
<reference evidence="4" key="3">
    <citation type="submission" date="2021-05" db="EMBL/GenBank/DDBJ databases">
        <title>Protein family content uncovers lineage relationships and bacterial pathway maintenance mechanisms in DPANN archaea.</title>
        <authorList>
            <person name="Castelle C.J."/>
            <person name="Meheust R."/>
            <person name="Jaffe A.L."/>
            <person name="Seitz K."/>
            <person name="Gong X."/>
            <person name="Baker B.J."/>
            <person name="Banfield J.F."/>
        </authorList>
    </citation>
    <scope>NUCLEOTIDE SEQUENCE</scope>
    <source>
        <strain evidence="4">RIFCSPHIGHO2_01_FULL_GW2011_AR10_43_9</strain>
    </source>
</reference>
<sequence>MALETVAGVIVFAAVLFVPGYFLTLAFFPSRKEIDLAERLTFSVVFSIGFLPLVVLVENQLLGMPIEFFSVFSSLLLIVVIALLIYLTRTQRLDLPVLNRIFPKVEAEDVFELIPKFK</sequence>
<feature type="transmembrane region" description="Helical" evidence="1">
    <location>
        <begin position="69"/>
        <end position="87"/>
    </location>
</feature>
<organism evidence="3 5">
    <name type="scientific">Candidatus Iainarchaeum sp</name>
    <dbReference type="NCBI Taxonomy" id="3101447"/>
    <lineage>
        <taxon>Archaea</taxon>
        <taxon>Candidatus Iainarchaeota</taxon>
        <taxon>Candidatus Iainarchaeia</taxon>
        <taxon>Candidatus Iainarchaeales</taxon>
        <taxon>Candidatus Iainarchaeaceae</taxon>
        <taxon>Candidatus Iainarchaeum</taxon>
    </lineage>
</organism>
<evidence type="ECO:0000313" key="3">
    <source>
        <dbReference type="EMBL" id="HIH08693.1"/>
    </source>
</evidence>
<feature type="domain" description="DUF1616" evidence="2">
    <location>
        <begin position="9"/>
        <end position="94"/>
    </location>
</feature>
<dbReference type="InterPro" id="IPR011674">
    <property type="entry name" value="DUF1616"/>
</dbReference>
<feature type="transmembrane region" description="Helical" evidence="1">
    <location>
        <begin position="6"/>
        <end position="28"/>
    </location>
</feature>
<accession>A0A7J4IT40</accession>
<proteinExistence type="predicted"/>
<dbReference type="Proteomes" id="UP000683213">
    <property type="component" value="Unassembled WGS sequence"/>
</dbReference>
<keyword evidence="1" id="KW-1133">Transmembrane helix</keyword>
<name>A0A7J4IT40_9ARCH</name>
<comment type="caution">
    <text evidence="3">The sequence shown here is derived from an EMBL/GenBank/DDBJ whole genome shotgun (WGS) entry which is preliminary data.</text>
</comment>
<dbReference type="AlphaFoldDB" id="A0A7J4IT40"/>
<reference evidence="4" key="2">
    <citation type="submission" date="2021-03" db="EMBL/GenBank/DDBJ databases">
        <authorList>
            <person name="Jaffe A."/>
        </authorList>
    </citation>
    <scope>NUCLEOTIDE SEQUENCE</scope>
    <source>
        <strain evidence="4">RIFCSPHIGHO2_01_FULL_GW2011_AR10_43_9</strain>
    </source>
</reference>
<dbReference type="Pfam" id="PF07760">
    <property type="entry name" value="DUF1616"/>
    <property type="match status" value="1"/>
</dbReference>
<protein>
    <submittedName>
        <fullName evidence="3">DUF1616 domain-containing protein</fullName>
    </submittedName>
</protein>
<feature type="transmembrane region" description="Helical" evidence="1">
    <location>
        <begin position="40"/>
        <end position="57"/>
    </location>
</feature>
<evidence type="ECO:0000313" key="5">
    <source>
        <dbReference type="Proteomes" id="UP000577419"/>
    </source>
</evidence>
<keyword evidence="1" id="KW-0472">Membrane</keyword>
<dbReference type="EMBL" id="DUFG01000023">
    <property type="protein sequence ID" value="HIH08693.1"/>
    <property type="molecule type" value="Genomic_DNA"/>
</dbReference>